<evidence type="ECO:0000313" key="3">
    <source>
        <dbReference type="Proteomes" id="UP000275385"/>
    </source>
</evidence>
<dbReference type="InterPro" id="IPR029063">
    <property type="entry name" value="SAM-dependent_MTases_sf"/>
</dbReference>
<feature type="chain" id="PRO_5019551595" evidence="1">
    <location>
        <begin position="22"/>
        <end position="450"/>
    </location>
</feature>
<feature type="signal peptide" evidence="1">
    <location>
        <begin position="1"/>
        <end position="21"/>
    </location>
</feature>
<organism evidence="2 3">
    <name type="scientific">Coniochaeta pulveracea</name>
    <dbReference type="NCBI Taxonomy" id="177199"/>
    <lineage>
        <taxon>Eukaryota</taxon>
        <taxon>Fungi</taxon>
        <taxon>Dikarya</taxon>
        <taxon>Ascomycota</taxon>
        <taxon>Pezizomycotina</taxon>
        <taxon>Sordariomycetes</taxon>
        <taxon>Sordariomycetidae</taxon>
        <taxon>Coniochaetales</taxon>
        <taxon>Coniochaetaceae</taxon>
        <taxon>Coniochaeta</taxon>
    </lineage>
</organism>
<name>A0A420YBR3_9PEZI</name>
<dbReference type="CDD" id="cd02440">
    <property type="entry name" value="AdoMet_MTases"/>
    <property type="match status" value="1"/>
</dbReference>
<dbReference type="PANTHER" id="PTHR12303">
    <property type="entry name" value="CARNOSINE N-METHYLTRANSFERASE"/>
    <property type="match status" value="1"/>
</dbReference>
<evidence type="ECO:0000313" key="2">
    <source>
        <dbReference type="EMBL" id="RKU45349.1"/>
    </source>
</evidence>
<dbReference type="AlphaFoldDB" id="A0A420YBR3"/>
<dbReference type="SMART" id="SM01296">
    <property type="entry name" value="N2227"/>
    <property type="match status" value="1"/>
</dbReference>
<accession>A0A420YBR3</accession>
<dbReference type="InterPro" id="IPR012901">
    <property type="entry name" value="CARME"/>
</dbReference>
<dbReference type="STRING" id="177199.A0A420YBR3"/>
<comment type="caution">
    <text evidence="2">The sequence shown here is derived from an EMBL/GenBank/DDBJ whole genome shotgun (WGS) entry which is preliminary data.</text>
</comment>
<dbReference type="Pfam" id="PF07942">
    <property type="entry name" value="CARME"/>
    <property type="match status" value="1"/>
</dbReference>
<protein>
    <submittedName>
        <fullName evidence="2">Uncharacterized protein</fullName>
    </submittedName>
</protein>
<proteinExistence type="predicted"/>
<dbReference type="EMBL" id="QVQW01000022">
    <property type="protein sequence ID" value="RKU45349.1"/>
    <property type="molecule type" value="Genomic_DNA"/>
</dbReference>
<sequence>MQIPAWVLTASLLLLSDLVWAEHSAQNHLDPLSFGLHLPFLEEVHTTFLTVQEGCQSAGSTEQQDAEKARLLDRMRRNNGQWDTNHPRHRLLQALHGFRRYEETHVEDVSRWEGLYRHVSKRQRPILEKTIGYSGKFGKAKQRMVHNAAVSEAIVQAGLGYYEMEATELEDYIRDAEKGGPAGHGADKVSVSQTLKHFIKDWASEGGVERGPGFSCVFDNLRSLNLSDGSGHLADGPRRQVLIPGAGLGRLGHEVAQLGYQVTINEWSMYMNVAYRFLEQQHCVRNSHMLYPFVDNWSHHATDEDMQRPVSFPDVAANSSSVVLVEGDFTTAFHGHAGEFDVVITYFFIDTARNLMTYLETIHRLLRPGGYWLNFGPLLYGSAPFVQLSLEEILLVSQSLGFSFVEIPSSCGEPTLPGWPVRWMESIYGFNARALVKHAYKSQAWAAQKH</sequence>
<dbReference type="Proteomes" id="UP000275385">
    <property type="component" value="Unassembled WGS sequence"/>
</dbReference>
<dbReference type="PANTHER" id="PTHR12303:SF13">
    <property type="match status" value="1"/>
</dbReference>
<dbReference type="GO" id="GO:0008757">
    <property type="term" value="F:S-adenosylmethionine-dependent methyltransferase activity"/>
    <property type="evidence" value="ECO:0007669"/>
    <property type="project" value="InterPro"/>
</dbReference>
<evidence type="ECO:0000256" key="1">
    <source>
        <dbReference type="SAM" id="SignalP"/>
    </source>
</evidence>
<keyword evidence="1" id="KW-0732">Signal</keyword>
<keyword evidence="3" id="KW-1185">Reference proteome</keyword>
<gene>
    <name evidence="2" type="ORF">DL546_008089</name>
</gene>
<dbReference type="SUPFAM" id="SSF53335">
    <property type="entry name" value="S-adenosyl-L-methionine-dependent methyltransferases"/>
    <property type="match status" value="1"/>
</dbReference>
<dbReference type="Gene3D" id="3.40.50.150">
    <property type="entry name" value="Vaccinia Virus protein VP39"/>
    <property type="match status" value="1"/>
</dbReference>
<reference evidence="2 3" key="1">
    <citation type="submission" date="2018-08" db="EMBL/GenBank/DDBJ databases">
        <title>Draft genome of the lignicolous fungus Coniochaeta pulveracea.</title>
        <authorList>
            <person name="Borstlap C.J."/>
            <person name="De Witt R.N."/>
            <person name="Botha A."/>
            <person name="Volschenk H."/>
        </authorList>
    </citation>
    <scope>NUCLEOTIDE SEQUENCE [LARGE SCALE GENOMIC DNA]</scope>
    <source>
        <strain evidence="2 3">CAB683</strain>
    </source>
</reference>
<dbReference type="OrthoDB" id="978at2759"/>